<dbReference type="InterPro" id="IPR010610">
    <property type="entry name" value="EryCIII-like_C"/>
</dbReference>
<dbReference type="PANTHER" id="PTHR48050:SF13">
    <property type="entry name" value="STEROL 3-BETA-GLUCOSYLTRANSFERASE UGT80A2"/>
    <property type="match status" value="1"/>
</dbReference>
<feature type="domain" description="Erythromycin biosynthesis protein CIII-like C-terminal" evidence="3">
    <location>
        <begin position="273"/>
        <end position="382"/>
    </location>
</feature>
<reference evidence="5" key="1">
    <citation type="journal article" date="2019" name="Int. J. Syst. Evol. Microbiol.">
        <title>The Global Catalogue of Microorganisms (GCM) 10K type strain sequencing project: providing services to taxonomists for standard genome sequencing and annotation.</title>
        <authorList>
            <consortium name="The Broad Institute Genomics Platform"/>
            <consortium name="The Broad Institute Genome Sequencing Center for Infectious Disease"/>
            <person name="Wu L."/>
            <person name="Ma J."/>
        </authorList>
    </citation>
    <scope>NUCLEOTIDE SEQUENCE [LARGE SCALE GENOMIC DNA]</scope>
    <source>
        <strain evidence="5">JCM 9687</strain>
    </source>
</reference>
<evidence type="ECO:0000256" key="2">
    <source>
        <dbReference type="ARBA" id="ARBA00022679"/>
    </source>
</evidence>
<comment type="caution">
    <text evidence="4">The sequence shown here is derived from an EMBL/GenBank/DDBJ whole genome shotgun (WGS) entry which is preliminary data.</text>
</comment>
<keyword evidence="5" id="KW-1185">Reference proteome</keyword>
<evidence type="ECO:0000313" key="4">
    <source>
        <dbReference type="EMBL" id="GAA3359082.1"/>
    </source>
</evidence>
<dbReference type="InterPro" id="IPR050426">
    <property type="entry name" value="Glycosyltransferase_28"/>
</dbReference>
<accession>A0ABP6RSG6</accession>
<dbReference type="InterPro" id="IPR002213">
    <property type="entry name" value="UDP_glucos_trans"/>
</dbReference>
<dbReference type="NCBIfam" id="TIGR01426">
    <property type="entry name" value="MGT"/>
    <property type="match status" value="1"/>
</dbReference>
<name>A0ABP6RSG6_9PSEU</name>
<proteinExistence type="inferred from homology"/>
<dbReference type="RefSeq" id="WP_344927709.1">
    <property type="nucleotide sequence ID" value="NZ_BAAAYK010000038.1"/>
</dbReference>
<dbReference type="Gene3D" id="3.40.50.2000">
    <property type="entry name" value="Glycogen Phosphorylase B"/>
    <property type="match status" value="2"/>
</dbReference>
<comment type="similarity">
    <text evidence="1">Belongs to the UDP-glycosyltransferase family.</text>
</comment>
<dbReference type="SUPFAM" id="SSF53756">
    <property type="entry name" value="UDP-Glycosyltransferase/glycogen phosphorylase"/>
    <property type="match status" value="1"/>
</dbReference>
<dbReference type="Pfam" id="PF06722">
    <property type="entry name" value="EryCIII-like_C"/>
    <property type="match status" value="1"/>
</dbReference>
<dbReference type="CDD" id="cd03784">
    <property type="entry name" value="GT1_Gtf-like"/>
    <property type="match status" value="1"/>
</dbReference>
<evidence type="ECO:0000256" key="1">
    <source>
        <dbReference type="ARBA" id="ARBA00009995"/>
    </source>
</evidence>
<gene>
    <name evidence="4" type="ORF">GCM10020366_33670</name>
</gene>
<dbReference type="PANTHER" id="PTHR48050">
    <property type="entry name" value="STEROL 3-BETA-GLUCOSYLTRANSFERASE"/>
    <property type="match status" value="1"/>
</dbReference>
<keyword evidence="2" id="KW-0808">Transferase</keyword>
<evidence type="ECO:0000313" key="5">
    <source>
        <dbReference type="Proteomes" id="UP001500483"/>
    </source>
</evidence>
<dbReference type="Proteomes" id="UP001500483">
    <property type="component" value="Unassembled WGS sequence"/>
</dbReference>
<organism evidence="4 5">
    <name type="scientific">Saccharopolyspora gregorii</name>
    <dbReference type="NCBI Taxonomy" id="33914"/>
    <lineage>
        <taxon>Bacteria</taxon>
        <taxon>Bacillati</taxon>
        <taxon>Actinomycetota</taxon>
        <taxon>Actinomycetes</taxon>
        <taxon>Pseudonocardiales</taxon>
        <taxon>Pseudonocardiaceae</taxon>
        <taxon>Saccharopolyspora</taxon>
    </lineage>
</organism>
<protein>
    <submittedName>
        <fullName evidence="4">Glycosyltransferase</fullName>
    </submittedName>
</protein>
<dbReference type="InterPro" id="IPR006326">
    <property type="entry name" value="UDPGT_MGT-like"/>
</dbReference>
<sequence>MSKHFAFVSMTAHGHVNPTLPLVEELVRRGHRVTYAIGPEFHDAVQAAGATLFDTGTVMPEMPTNFAKFTPEAMAPMLEFRIEDIQRSFPKLVEHFRQDLPDAVCFDQAEATGPMLAEKLGVPEVSLIPHFAGNEHFSMRDVMVKKDDENPFDPNHPIVQDFAKRMKELTTEFGVTFDPSSFGQAKPSPLNLVFLPKKFQLRSETFDDRFEFIGPSVGQRGVVDWKPKHGDRPLLFISLGTVFNQRPEFFRLCIEAFRDSGWQIAMSIGKVVQEADLGEIPENFEVRTSFPQPAVLQHATAFLTHTGMNSTMETLYYGVPPIAFPQMPEQEANADRAQELGLGKRLQADDVTPELLRATVDEVAADEQIRANLAEMREAVLTSGGAPAGADALERFLS</sequence>
<evidence type="ECO:0000259" key="3">
    <source>
        <dbReference type="Pfam" id="PF06722"/>
    </source>
</evidence>
<dbReference type="EMBL" id="BAAAYK010000038">
    <property type="protein sequence ID" value="GAA3359082.1"/>
    <property type="molecule type" value="Genomic_DNA"/>
</dbReference>